<keyword evidence="4" id="KW-0472">Membrane</keyword>
<dbReference type="InterPro" id="IPR051685">
    <property type="entry name" value="Ycf3/AcsC/BcsC/TPR_MFPF"/>
</dbReference>
<keyword evidence="4" id="KW-0812">Transmembrane</keyword>
<keyword evidence="2 3" id="KW-0802">TPR repeat</keyword>
<evidence type="ECO:0000256" key="3">
    <source>
        <dbReference type="PROSITE-ProRule" id="PRU00339"/>
    </source>
</evidence>
<evidence type="ECO:0000313" key="6">
    <source>
        <dbReference type="Proteomes" id="UP000218238"/>
    </source>
</evidence>
<reference evidence="5" key="1">
    <citation type="submission" date="2017-08" db="EMBL/GenBank/DDBJ databases">
        <title>Draft genome sequence of filamentous cyanobacterium Calothrix elsteri CCALA 953.</title>
        <authorList>
            <person name="Gagunashvili A.N."/>
            <person name="Elster J."/>
            <person name="Andresson O.S."/>
        </authorList>
    </citation>
    <scope>NUCLEOTIDE SEQUENCE [LARGE SCALE GENOMIC DNA]</scope>
    <source>
        <strain evidence="5">CCALA 953</strain>
    </source>
</reference>
<feature type="transmembrane region" description="Helical" evidence="4">
    <location>
        <begin position="264"/>
        <end position="291"/>
    </location>
</feature>
<dbReference type="SUPFAM" id="SSF48452">
    <property type="entry name" value="TPR-like"/>
    <property type="match status" value="1"/>
</dbReference>
<dbReference type="InterPro" id="IPR019734">
    <property type="entry name" value="TPR_rpt"/>
</dbReference>
<organism evidence="5 6">
    <name type="scientific">Brunnivagina elsteri CCALA 953</name>
    <dbReference type="NCBI Taxonomy" id="987040"/>
    <lineage>
        <taxon>Bacteria</taxon>
        <taxon>Bacillati</taxon>
        <taxon>Cyanobacteriota</taxon>
        <taxon>Cyanophyceae</taxon>
        <taxon>Nostocales</taxon>
        <taxon>Calotrichaceae</taxon>
        <taxon>Brunnivagina</taxon>
    </lineage>
</organism>
<dbReference type="Gene3D" id="1.25.40.10">
    <property type="entry name" value="Tetratricopeptide repeat domain"/>
    <property type="match status" value="1"/>
</dbReference>
<sequence length="416" mass="46752">MNIERATLLLEQSRYEMAEVELRKALAESPQESYTHALLGLCLNYQQRYQEATQAAETAISLTPDLPFPHYILGYILCDRNQVEAAEKSVLEAIRLNPHQASYFALLARCSYNRKLWQNTLDAAMRGLASDSEHVECLNYRALSLSQLGKGDEAIKVVENAISLSPEDASSYASSGWILLSHGKSPDTALTYFREALRLNPTMEWARQGIVEALKAKNPVYRILLRYYLWSSRLNHLTRWAFAIGLYFAVRLMLVGLYEVGLKPLVIVVAVIYLIFVILTWIADPFFTLLLRLDKFGSLALSETEIQQSNCWGACFGIALLSLGLWIFTNSISPLIGAGVFGLLLIPAAATFHCQEGWTRQAMKIYTICLAIVGNIAIILSFFSKELWIIPLAIFFPFAIISSWFATFLTGIKPKK</sequence>
<feature type="transmembrane region" description="Helical" evidence="4">
    <location>
        <begin position="240"/>
        <end position="258"/>
    </location>
</feature>
<evidence type="ECO:0000256" key="1">
    <source>
        <dbReference type="ARBA" id="ARBA00022737"/>
    </source>
</evidence>
<evidence type="ECO:0000256" key="2">
    <source>
        <dbReference type="ARBA" id="ARBA00022803"/>
    </source>
</evidence>
<keyword evidence="6" id="KW-1185">Reference proteome</keyword>
<proteinExistence type="predicted"/>
<dbReference type="PANTHER" id="PTHR44943:SF8">
    <property type="entry name" value="TPR REPEAT-CONTAINING PROTEIN MJ0263"/>
    <property type="match status" value="1"/>
</dbReference>
<dbReference type="InterPro" id="IPR011990">
    <property type="entry name" value="TPR-like_helical_dom_sf"/>
</dbReference>
<dbReference type="OrthoDB" id="9769030at2"/>
<dbReference type="AlphaFoldDB" id="A0A2A2TKB9"/>
<comment type="caution">
    <text evidence="5">The sequence shown here is derived from an EMBL/GenBank/DDBJ whole genome shotgun (WGS) entry which is preliminary data.</text>
</comment>
<name>A0A2A2TKB9_9CYAN</name>
<evidence type="ECO:0000256" key="4">
    <source>
        <dbReference type="SAM" id="Phobius"/>
    </source>
</evidence>
<dbReference type="PROSITE" id="PS50005">
    <property type="entry name" value="TPR"/>
    <property type="match status" value="1"/>
</dbReference>
<keyword evidence="4" id="KW-1133">Transmembrane helix</keyword>
<keyword evidence="1" id="KW-0677">Repeat</keyword>
<feature type="transmembrane region" description="Helical" evidence="4">
    <location>
        <begin position="365"/>
        <end position="383"/>
    </location>
</feature>
<feature type="transmembrane region" description="Helical" evidence="4">
    <location>
        <begin position="389"/>
        <end position="412"/>
    </location>
</feature>
<gene>
    <name evidence="5" type="ORF">CK510_09990</name>
</gene>
<dbReference type="RefSeq" id="WP_095721556.1">
    <property type="nucleotide sequence ID" value="NZ_NTFS01000084.1"/>
</dbReference>
<protein>
    <submittedName>
        <fullName evidence="5">Uncharacterized protein</fullName>
    </submittedName>
</protein>
<feature type="repeat" description="TPR" evidence="3">
    <location>
        <begin position="135"/>
        <end position="168"/>
    </location>
</feature>
<dbReference type="Pfam" id="PF13432">
    <property type="entry name" value="TPR_16"/>
    <property type="match status" value="2"/>
</dbReference>
<dbReference type="SMART" id="SM00028">
    <property type="entry name" value="TPR"/>
    <property type="match status" value="5"/>
</dbReference>
<accession>A0A2A2TKB9</accession>
<dbReference type="EMBL" id="NTFS01000084">
    <property type="protein sequence ID" value="PAX56563.1"/>
    <property type="molecule type" value="Genomic_DNA"/>
</dbReference>
<dbReference type="Proteomes" id="UP000218238">
    <property type="component" value="Unassembled WGS sequence"/>
</dbReference>
<dbReference type="PANTHER" id="PTHR44943">
    <property type="entry name" value="CELLULOSE SYNTHASE OPERON PROTEIN C"/>
    <property type="match status" value="1"/>
</dbReference>
<evidence type="ECO:0000313" key="5">
    <source>
        <dbReference type="EMBL" id="PAX56563.1"/>
    </source>
</evidence>